<keyword evidence="4" id="KW-0067">ATP-binding</keyword>
<name>A0A0A9Z748_LYGHE</name>
<evidence type="ECO:0000256" key="1">
    <source>
        <dbReference type="ARBA" id="ARBA00022741"/>
    </source>
</evidence>
<keyword evidence="1" id="KW-0547">Nucleotide-binding</keyword>
<evidence type="ECO:0000256" key="4">
    <source>
        <dbReference type="ARBA" id="ARBA00022840"/>
    </source>
</evidence>
<dbReference type="PANTHER" id="PTHR18934">
    <property type="entry name" value="ATP-DEPENDENT RNA HELICASE"/>
    <property type="match status" value="1"/>
</dbReference>
<reference evidence="6" key="3">
    <citation type="journal article" date="2016" name="Gigascience">
        <title>De novo construction of an expanded transcriptome assembly for the western tarnished plant bug, Lygus hesperus.</title>
        <authorList>
            <person name="Tassone E.E."/>
            <person name="Geib S.M."/>
            <person name="Hall B."/>
            <person name="Fabrick J.A."/>
            <person name="Brent C.S."/>
            <person name="Hull J.J."/>
        </authorList>
    </citation>
    <scope>NUCLEOTIDE SEQUENCE</scope>
</reference>
<dbReference type="GO" id="GO:0004386">
    <property type="term" value="F:helicase activity"/>
    <property type="evidence" value="ECO:0007669"/>
    <property type="project" value="UniProtKB-KW"/>
</dbReference>
<evidence type="ECO:0000256" key="3">
    <source>
        <dbReference type="ARBA" id="ARBA00022806"/>
    </source>
</evidence>
<evidence type="ECO:0000313" key="5">
    <source>
        <dbReference type="EMBL" id="JAG39726.1"/>
    </source>
</evidence>
<keyword evidence="3 5" id="KW-0347">Helicase</keyword>
<evidence type="ECO:0000256" key="2">
    <source>
        <dbReference type="ARBA" id="ARBA00022801"/>
    </source>
</evidence>
<reference evidence="5" key="1">
    <citation type="journal article" date="2014" name="PLoS ONE">
        <title>Transcriptome-Based Identification of ABC Transporters in the Western Tarnished Plant Bug Lygus hesperus.</title>
        <authorList>
            <person name="Hull J.J."/>
            <person name="Chaney K."/>
            <person name="Geib S.M."/>
            <person name="Fabrick J.A."/>
            <person name="Brent C.S."/>
            <person name="Walsh D."/>
            <person name="Lavine L.C."/>
        </authorList>
    </citation>
    <scope>NUCLEOTIDE SEQUENCE</scope>
</reference>
<reference evidence="5" key="2">
    <citation type="submission" date="2014-07" db="EMBL/GenBank/DDBJ databases">
        <authorList>
            <person name="Hull J."/>
        </authorList>
    </citation>
    <scope>NUCLEOTIDE SEQUENCE</scope>
</reference>
<dbReference type="EMBL" id="GDHC01010104">
    <property type="protein sequence ID" value="JAQ08525.1"/>
    <property type="molecule type" value="Transcribed_RNA"/>
</dbReference>
<sequence>MVATTPTQVPKDAVEELVHFLDAKKFRVPSTEEQECDFHYEERCERLFVNQVVRKLVEIHTTVPAQEHVCVFLPTARDVERCGVDFISAYDTLVHSNENQLPVVDFVLLHVHQNTSQLDFTRIFFPTDLNTRKIVLATPDLETCFVGDTIAHIIDSGYGCRTQLNFRSGFEFTTAAPVTQAAAAARASRLSHNRKFRGIVHRMYSETVLAKLAEAAAPAVLHTSVVEMVVCLKAAVAAPVLHIQLRTQPSEVAVVCAFHQLYIANVLARDGRLSTQIRELVSQLSLHPLHGIMLAAATQSGCVHEMACALAWANTTALQLHYTHTLELDECVRVHRIYHTSYLHRGDSKSHYTFRVSSHAPPLRISLCDLQLFHSAVVALETLCQRSSALRTVQLPSHLLPHTPSGTHAPSKLQVCRHIITVVNPLSLASLTHSREQYGVYQVRFPALYQRTNDLQHSRLQLQHPPPHPKCITYLSILATVSDMFIPRLYVQSSIEDVDPILHRVCRPDVLQLFQEGPAVVRALPFRTLSYNPNTFTFTAHVPAPSEADVCVEGCATTAGGTNTIHSTPQDSDSTADAQVVEAKVAAARERFMQRHRKR</sequence>
<dbReference type="AlphaFoldDB" id="A0A0A9Z748"/>
<proteinExistence type="predicted"/>
<dbReference type="PANTHER" id="PTHR18934:SF99">
    <property type="entry name" value="ATP-DEPENDENT RNA HELICASE DHX37-RELATED"/>
    <property type="match status" value="1"/>
</dbReference>
<dbReference type="GO" id="GO:0005524">
    <property type="term" value="F:ATP binding"/>
    <property type="evidence" value="ECO:0007669"/>
    <property type="project" value="UniProtKB-KW"/>
</dbReference>
<dbReference type="GO" id="GO:0016787">
    <property type="term" value="F:hydrolase activity"/>
    <property type="evidence" value="ECO:0007669"/>
    <property type="project" value="UniProtKB-KW"/>
</dbReference>
<dbReference type="Gene3D" id="1.20.120.1080">
    <property type="match status" value="1"/>
</dbReference>
<organism evidence="5">
    <name type="scientific">Lygus hesperus</name>
    <name type="common">Western plant bug</name>
    <dbReference type="NCBI Taxonomy" id="30085"/>
    <lineage>
        <taxon>Eukaryota</taxon>
        <taxon>Metazoa</taxon>
        <taxon>Ecdysozoa</taxon>
        <taxon>Arthropoda</taxon>
        <taxon>Hexapoda</taxon>
        <taxon>Insecta</taxon>
        <taxon>Pterygota</taxon>
        <taxon>Neoptera</taxon>
        <taxon>Paraneoptera</taxon>
        <taxon>Hemiptera</taxon>
        <taxon>Heteroptera</taxon>
        <taxon>Panheteroptera</taxon>
        <taxon>Cimicomorpha</taxon>
        <taxon>Miridae</taxon>
        <taxon>Mirini</taxon>
        <taxon>Lygus</taxon>
    </lineage>
</organism>
<dbReference type="Gene3D" id="3.40.50.300">
    <property type="entry name" value="P-loop containing nucleotide triphosphate hydrolases"/>
    <property type="match status" value="1"/>
</dbReference>
<accession>A0A0A9Z748</accession>
<evidence type="ECO:0000313" key="6">
    <source>
        <dbReference type="EMBL" id="JAQ08525.1"/>
    </source>
</evidence>
<gene>
    <name evidence="5" type="primary">dhx8_0</name>
    <name evidence="6" type="synonym">dhx8</name>
    <name evidence="5" type="ORF">CM83_7512</name>
    <name evidence="6" type="ORF">g.12528</name>
</gene>
<dbReference type="GO" id="GO:0003723">
    <property type="term" value="F:RNA binding"/>
    <property type="evidence" value="ECO:0007669"/>
    <property type="project" value="TreeGrafter"/>
</dbReference>
<keyword evidence="2" id="KW-0378">Hydrolase</keyword>
<dbReference type="InterPro" id="IPR027417">
    <property type="entry name" value="P-loop_NTPase"/>
</dbReference>
<dbReference type="EMBL" id="GBHO01003878">
    <property type="protein sequence ID" value="JAG39726.1"/>
    <property type="molecule type" value="Transcribed_RNA"/>
</dbReference>
<protein>
    <submittedName>
        <fullName evidence="5">ATP-dependent RNA helicase dhx8</fullName>
    </submittedName>
</protein>